<dbReference type="AlphaFoldDB" id="A0A9P6QJ79"/>
<dbReference type="PROSITE" id="PS51819">
    <property type="entry name" value="VOC"/>
    <property type="match status" value="1"/>
</dbReference>
<dbReference type="OrthoDB" id="10249419at2759"/>
<dbReference type="Pfam" id="PF00903">
    <property type="entry name" value="Glyoxalase"/>
    <property type="match status" value="1"/>
</dbReference>
<dbReference type="PANTHER" id="PTHR35006">
    <property type="entry name" value="GLYOXALASE FAMILY PROTEIN (AFU_ORTHOLOGUE AFUA_5G14830)"/>
    <property type="match status" value="1"/>
</dbReference>
<accession>A0A9P6QJ79</accession>
<reference evidence="2" key="1">
    <citation type="journal article" date="2020" name="Fungal Divers.">
        <title>Resolving the Mortierellaceae phylogeny through synthesis of multi-gene phylogenetics and phylogenomics.</title>
        <authorList>
            <person name="Vandepol N."/>
            <person name="Liber J."/>
            <person name="Desiro A."/>
            <person name="Na H."/>
            <person name="Kennedy M."/>
            <person name="Barry K."/>
            <person name="Grigoriev I.V."/>
            <person name="Miller A.N."/>
            <person name="O'Donnell K."/>
            <person name="Stajich J.E."/>
            <person name="Bonito G."/>
        </authorList>
    </citation>
    <scope>NUCLEOTIDE SEQUENCE</scope>
    <source>
        <strain evidence="2">BC1065</strain>
    </source>
</reference>
<dbReference type="Proteomes" id="UP000807716">
    <property type="component" value="Unassembled WGS sequence"/>
</dbReference>
<dbReference type="PANTHER" id="PTHR35006:SF2">
    <property type="entry name" value="GLYOXALASE FAMILY PROTEIN (AFU_ORTHOLOGUE AFUA_5G14830)"/>
    <property type="match status" value="1"/>
</dbReference>
<dbReference type="InterPro" id="IPR004360">
    <property type="entry name" value="Glyas_Fos-R_dOase_dom"/>
</dbReference>
<keyword evidence="3" id="KW-1185">Reference proteome</keyword>
<dbReference type="SUPFAM" id="SSF54593">
    <property type="entry name" value="Glyoxalase/Bleomycin resistance protein/Dihydroxybiphenyl dioxygenase"/>
    <property type="match status" value="1"/>
</dbReference>
<feature type="domain" description="VOC" evidence="1">
    <location>
        <begin position="15"/>
        <end position="150"/>
    </location>
</feature>
<dbReference type="InterPro" id="IPR037523">
    <property type="entry name" value="VOC_core"/>
</dbReference>
<dbReference type="InterPro" id="IPR029068">
    <property type="entry name" value="Glyas_Bleomycin-R_OHBP_Dase"/>
</dbReference>
<comment type="caution">
    <text evidence="2">The sequence shown here is derived from an EMBL/GenBank/DDBJ whole genome shotgun (WGS) entry which is preliminary data.</text>
</comment>
<protein>
    <recommendedName>
        <fullName evidence="1">VOC domain-containing protein</fullName>
    </recommendedName>
</protein>
<gene>
    <name evidence="2" type="ORF">DFQ27_000729</name>
</gene>
<organism evidence="2 3">
    <name type="scientific">Actinomortierella ambigua</name>
    <dbReference type="NCBI Taxonomy" id="1343610"/>
    <lineage>
        <taxon>Eukaryota</taxon>
        <taxon>Fungi</taxon>
        <taxon>Fungi incertae sedis</taxon>
        <taxon>Mucoromycota</taxon>
        <taxon>Mortierellomycotina</taxon>
        <taxon>Mortierellomycetes</taxon>
        <taxon>Mortierellales</taxon>
        <taxon>Mortierellaceae</taxon>
        <taxon>Actinomortierella</taxon>
    </lineage>
</organism>
<evidence type="ECO:0000259" key="1">
    <source>
        <dbReference type="PROSITE" id="PS51819"/>
    </source>
</evidence>
<dbReference type="EMBL" id="JAAAJB010000012">
    <property type="protein sequence ID" value="KAG0270072.1"/>
    <property type="molecule type" value="Genomic_DNA"/>
</dbReference>
<sequence length="170" mass="19207">MTGHDQLPPADGLGQLHHLSLSVVDMKKSITFYKFLCEDLLQYTNLHISDQHSMWYKFGFGALGISPGNPTVEHNRYNPGLHHLAFAVTSRQEVDAFHDKIAAFYQKHEGDHKGSFGKILDPPAEYQYMPKYYAVFFTDPSGFKLELVHTPPEAYAASSKVEDHVAPKKD</sequence>
<name>A0A9P6QJ79_9FUNG</name>
<evidence type="ECO:0000313" key="3">
    <source>
        <dbReference type="Proteomes" id="UP000807716"/>
    </source>
</evidence>
<evidence type="ECO:0000313" key="2">
    <source>
        <dbReference type="EMBL" id="KAG0270072.1"/>
    </source>
</evidence>
<proteinExistence type="predicted"/>
<dbReference type="Gene3D" id="3.10.180.10">
    <property type="entry name" value="2,3-Dihydroxybiphenyl 1,2-Dioxygenase, domain 1"/>
    <property type="match status" value="1"/>
</dbReference>